<name>A0A226EL82_FOLCA</name>
<evidence type="ECO:0000256" key="4">
    <source>
        <dbReference type="ARBA" id="ARBA00022840"/>
    </source>
</evidence>
<evidence type="ECO:0000256" key="3">
    <source>
        <dbReference type="ARBA" id="ARBA00022777"/>
    </source>
</evidence>
<dbReference type="SMART" id="SM00220">
    <property type="entry name" value="S_TKc"/>
    <property type="match status" value="1"/>
</dbReference>
<keyword evidence="3 7" id="KW-0418">Kinase</keyword>
<dbReference type="AlphaFoldDB" id="A0A226EL82"/>
<keyword evidence="4" id="KW-0067">ATP-binding</keyword>
<dbReference type="EMBL" id="LNIX01000003">
    <property type="protein sequence ID" value="OXA58219.1"/>
    <property type="molecule type" value="Genomic_DNA"/>
</dbReference>
<dbReference type="STRING" id="158441.A0A226EL82"/>
<comment type="caution">
    <text evidence="7">The sequence shown here is derived from an EMBL/GenBank/DDBJ whole genome shotgun (WGS) entry which is preliminary data.</text>
</comment>
<reference evidence="7 8" key="1">
    <citation type="submission" date="2015-12" db="EMBL/GenBank/DDBJ databases">
        <title>The genome of Folsomia candida.</title>
        <authorList>
            <person name="Faddeeva A."/>
            <person name="Derks M.F."/>
            <person name="Anvar Y."/>
            <person name="Smit S."/>
            <person name="Van Straalen N."/>
            <person name="Roelofs D."/>
        </authorList>
    </citation>
    <scope>NUCLEOTIDE SEQUENCE [LARGE SCALE GENOMIC DNA]</scope>
    <source>
        <strain evidence="7 8">VU population</strain>
        <tissue evidence="7">Whole body</tissue>
    </source>
</reference>
<dbReference type="Gene3D" id="3.30.200.20">
    <property type="entry name" value="Phosphorylase Kinase, domain 1"/>
    <property type="match status" value="1"/>
</dbReference>
<evidence type="ECO:0000256" key="1">
    <source>
        <dbReference type="ARBA" id="ARBA00022679"/>
    </source>
</evidence>
<dbReference type="GO" id="GO:0004672">
    <property type="term" value="F:protein kinase activity"/>
    <property type="evidence" value="ECO:0007669"/>
    <property type="project" value="InterPro"/>
</dbReference>
<evidence type="ECO:0000256" key="2">
    <source>
        <dbReference type="ARBA" id="ARBA00022741"/>
    </source>
</evidence>
<protein>
    <submittedName>
        <fullName evidence="7">Putative serine/threonine-protein kinase GCN2</fullName>
    </submittedName>
</protein>
<dbReference type="InterPro" id="IPR000719">
    <property type="entry name" value="Prot_kinase_dom"/>
</dbReference>
<keyword evidence="8" id="KW-1185">Reference proteome</keyword>
<dbReference type="GO" id="GO:0005634">
    <property type="term" value="C:nucleus"/>
    <property type="evidence" value="ECO:0007669"/>
    <property type="project" value="TreeGrafter"/>
</dbReference>
<dbReference type="PROSITE" id="PS50011">
    <property type="entry name" value="PROTEIN_KINASE_DOM"/>
    <property type="match status" value="1"/>
</dbReference>
<dbReference type="InterPro" id="IPR050339">
    <property type="entry name" value="CC_SR_Kinase"/>
</dbReference>
<dbReference type="GO" id="GO:0005737">
    <property type="term" value="C:cytoplasm"/>
    <property type="evidence" value="ECO:0007669"/>
    <property type="project" value="TreeGrafter"/>
</dbReference>
<comment type="similarity">
    <text evidence="5">Belongs to the protein kinase superfamily. Ser/Thr protein kinase family. GCN2 subfamily.</text>
</comment>
<keyword evidence="2" id="KW-0547">Nucleotide-binding</keyword>
<dbReference type="Proteomes" id="UP000198287">
    <property type="component" value="Unassembled WGS sequence"/>
</dbReference>
<feature type="domain" description="Protein kinase" evidence="6">
    <location>
        <begin position="126"/>
        <end position="432"/>
    </location>
</feature>
<evidence type="ECO:0000313" key="8">
    <source>
        <dbReference type="Proteomes" id="UP000198287"/>
    </source>
</evidence>
<dbReference type="Gene3D" id="1.10.510.10">
    <property type="entry name" value="Transferase(Phosphotransferase) domain 1"/>
    <property type="match status" value="1"/>
</dbReference>
<evidence type="ECO:0000313" key="7">
    <source>
        <dbReference type="EMBL" id="OXA58219.1"/>
    </source>
</evidence>
<gene>
    <name evidence="7" type="ORF">Fcan01_06414</name>
</gene>
<keyword evidence="1" id="KW-0808">Transferase</keyword>
<dbReference type="InterPro" id="IPR011009">
    <property type="entry name" value="Kinase-like_dom_sf"/>
</dbReference>
<sequence>MDLVLLSNCVKALLQDETFLTNLIQVKDALEIPAKDWLSLDNRFKNGSITMYVVIRDMLIIWQGRKGSQVELVPDLINILEQEGLQNAADLLKDLLKGFKRPIHMIISTRTNNQLIFDGMQPKRDFDVLARLDVGTFSDVFKVRDTIDNREYAVKRICVGQFLLLTKTSGAADAFHKLVREVVIMKKLPRHENIVTCHDAWFEGPLQQRFTEWLKLSESMAPPISPMNEVSRPQTCVSDDEKNTFMYIKMELMDINLAQWYHQNPDKIGNFETTVTITKQMLASLATIHAEGIIHRDLKPNNILLNRRGKEITVKIGDFGLSREVPAVDSTLSGHVGGAFFSSPEMKRGERDYTFKTDIFSVGLIVLVMLHPFSTEKELERGLDVVRDGDSRILENVVITHPRIYDLLRAMLKRKPENRPTAEEALTVMKIISTK</sequence>
<dbReference type="OMA" id="VACIHAN"/>
<organism evidence="7 8">
    <name type="scientific">Folsomia candida</name>
    <name type="common">Springtail</name>
    <dbReference type="NCBI Taxonomy" id="158441"/>
    <lineage>
        <taxon>Eukaryota</taxon>
        <taxon>Metazoa</taxon>
        <taxon>Ecdysozoa</taxon>
        <taxon>Arthropoda</taxon>
        <taxon>Hexapoda</taxon>
        <taxon>Collembola</taxon>
        <taxon>Entomobryomorpha</taxon>
        <taxon>Isotomoidea</taxon>
        <taxon>Isotomidae</taxon>
        <taxon>Proisotominae</taxon>
        <taxon>Folsomia</taxon>
    </lineage>
</organism>
<dbReference type="PROSITE" id="PS00108">
    <property type="entry name" value="PROTEIN_KINASE_ST"/>
    <property type="match status" value="1"/>
</dbReference>
<dbReference type="InterPro" id="IPR008271">
    <property type="entry name" value="Ser/Thr_kinase_AS"/>
</dbReference>
<dbReference type="OrthoDB" id="1405469at2759"/>
<dbReference type="SUPFAM" id="SSF56112">
    <property type="entry name" value="Protein kinase-like (PK-like)"/>
    <property type="match status" value="1"/>
</dbReference>
<proteinExistence type="inferred from homology"/>
<dbReference type="Pfam" id="PF00069">
    <property type="entry name" value="Pkinase"/>
    <property type="match status" value="1"/>
</dbReference>
<dbReference type="PANTHER" id="PTHR11042">
    <property type="entry name" value="EUKARYOTIC TRANSLATION INITIATION FACTOR 2-ALPHA KINASE EIF2-ALPHA KINASE -RELATED"/>
    <property type="match status" value="1"/>
</dbReference>
<dbReference type="GO" id="GO:0005524">
    <property type="term" value="F:ATP binding"/>
    <property type="evidence" value="ECO:0007669"/>
    <property type="project" value="UniProtKB-KW"/>
</dbReference>
<accession>A0A226EL82</accession>
<evidence type="ECO:0000256" key="5">
    <source>
        <dbReference type="ARBA" id="ARBA00037982"/>
    </source>
</evidence>
<evidence type="ECO:0000259" key="6">
    <source>
        <dbReference type="PROSITE" id="PS50011"/>
    </source>
</evidence>